<comment type="caution">
    <text evidence="2">The sequence shown here is derived from an EMBL/GenBank/DDBJ whole genome shotgun (WGS) entry which is preliminary data.</text>
</comment>
<evidence type="ECO:0000259" key="1">
    <source>
        <dbReference type="Pfam" id="PF07866"/>
    </source>
</evidence>
<organism evidence="2 3">
    <name type="scientific">Candidatus Eisenbergiella merdavium</name>
    <dbReference type="NCBI Taxonomy" id="2838551"/>
    <lineage>
        <taxon>Bacteria</taxon>
        <taxon>Bacillati</taxon>
        <taxon>Bacillota</taxon>
        <taxon>Clostridia</taxon>
        <taxon>Lachnospirales</taxon>
        <taxon>Lachnospiraceae</taxon>
        <taxon>Eisenbergiella</taxon>
    </lineage>
</organism>
<dbReference type="Pfam" id="PF07866">
    <property type="entry name" value="DUF1653"/>
    <property type="match status" value="1"/>
</dbReference>
<protein>
    <submittedName>
        <fullName evidence="2">DUF1653 domain-containing protein</fullName>
    </submittedName>
</protein>
<reference evidence="2" key="1">
    <citation type="journal article" date="2021" name="PeerJ">
        <title>Extensive microbial diversity within the chicken gut microbiome revealed by metagenomics and culture.</title>
        <authorList>
            <person name="Gilroy R."/>
            <person name="Ravi A."/>
            <person name="Getino M."/>
            <person name="Pursley I."/>
            <person name="Horton D.L."/>
            <person name="Alikhan N.F."/>
            <person name="Baker D."/>
            <person name="Gharbi K."/>
            <person name="Hall N."/>
            <person name="Watson M."/>
            <person name="Adriaenssens E.M."/>
            <person name="Foster-Nyarko E."/>
            <person name="Jarju S."/>
            <person name="Secka A."/>
            <person name="Antonio M."/>
            <person name="Oren A."/>
            <person name="Chaudhuri R.R."/>
            <person name="La Ragione R."/>
            <person name="Hildebrand F."/>
            <person name="Pallen M.J."/>
        </authorList>
    </citation>
    <scope>NUCLEOTIDE SEQUENCE</scope>
    <source>
        <strain evidence="2">USAMLcec2-132</strain>
    </source>
</reference>
<dbReference type="EMBL" id="DWWS01000072">
    <property type="protein sequence ID" value="HJC25793.1"/>
    <property type="molecule type" value="Genomic_DNA"/>
</dbReference>
<dbReference type="Gene3D" id="2.30.30.320">
    <property type="entry name" value="DUF1653-like domain"/>
    <property type="match status" value="1"/>
</dbReference>
<proteinExistence type="predicted"/>
<name>A0A9D2NJ56_9FIRM</name>
<reference evidence="2" key="2">
    <citation type="submission" date="2021-04" db="EMBL/GenBank/DDBJ databases">
        <authorList>
            <person name="Gilroy R."/>
        </authorList>
    </citation>
    <scope>NUCLEOTIDE SEQUENCE</scope>
    <source>
        <strain evidence="2">USAMLcec2-132</strain>
    </source>
</reference>
<evidence type="ECO:0000313" key="3">
    <source>
        <dbReference type="Proteomes" id="UP000823891"/>
    </source>
</evidence>
<accession>A0A9D2NJ56</accession>
<gene>
    <name evidence="2" type="ORF">H9761_19205</name>
</gene>
<sequence length="184" mass="20948">MNRTPEPNEIYQHFKGNLYRVITLAKHADTGESMVIYQALYGAFEVFARPLADFTGKVDRIKYPDAASEYRFTLLPQIVGQPQPGPAPEAIPETALPVQDAQPDPAPEEEPSLDPMLLAFLDAETYEEKLAIFMDMRGRATDDMLTTIAVSLDIDLKEGELEERYEELKNCIVMLERFECNRFR</sequence>
<dbReference type="InterPro" id="IPR023387">
    <property type="entry name" value="DUF1653-like_dom"/>
</dbReference>
<evidence type="ECO:0000313" key="2">
    <source>
        <dbReference type="EMBL" id="HJC25793.1"/>
    </source>
</evidence>
<feature type="domain" description="DUF1653" evidence="1">
    <location>
        <begin position="10"/>
        <end position="73"/>
    </location>
</feature>
<dbReference type="AlphaFoldDB" id="A0A9D2NJ56"/>
<dbReference type="InterPro" id="IPR037135">
    <property type="entry name" value="DUF1653-like_dom_sf"/>
</dbReference>
<dbReference type="Proteomes" id="UP000823891">
    <property type="component" value="Unassembled WGS sequence"/>
</dbReference>